<dbReference type="PANTHER" id="PTHR43228:SF8">
    <property type="entry name" value="TRANSCRIPTIONAL REGULATORY PROTEIN GLNL"/>
    <property type="match status" value="1"/>
</dbReference>
<dbReference type="PROSITE" id="PS50110">
    <property type="entry name" value="RESPONSE_REGULATORY"/>
    <property type="match status" value="1"/>
</dbReference>
<dbReference type="Proteomes" id="UP000242497">
    <property type="component" value="Unassembled WGS sequence"/>
</dbReference>
<dbReference type="EMBL" id="FRAE01000010">
    <property type="protein sequence ID" value="SHJ68436.1"/>
    <property type="molecule type" value="Genomic_DNA"/>
</dbReference>
<dbReference type="GO" id="GO:0000160">
    <property type="term" value="P:phosphorelay signal transduction system"/>
    <property type="evidence" value="ECO:0007669"/>
    <property type="project" value="InterPro"/>
</dbReference>
<gene>
    <name evidence="5" type="ORF">SAMN02744037_00600</name>
</gene>
<accession>A0A1M6LB72</accession>
<evidence type="ECO:0000256" key="1">
    <source>
        <dbReference type="ARBA" id="ARBA00018672"/>
    </source>
</evidence>
<dbReference type="SMART" id="SM00448">
    <property type="entry name" value="REC"/>
    <property type="match status" value="1"/>
</dbReference>
<dbReference type="RefSeq" id="WP_072887160.1">
    <property type="nucleotide sequence ID" value="NZ_FRAE01000010.1"/>
</dbReference>
<dbReference type="AlphaFoldDB" id="A0A1M6LB72"/>
<reference evidence="6" key="1">
    <citation type="submission" date="2016-11" db="EMBL/GenBank/DDBJ databases">
        <authorList>
            <person name="Varghese N."/>
            <person name="Submissions S."/>
        </authorList>
    </citation>
    <scope>NUCLEOTIDE SEQUENCE [LARGE SCALE GENOMIC DNA]</scope>
    <source>
        <strain evidence="6">DSM 15518</strain>
    </source>
</reference>
<evidence type="ECO:0000313" key="5">
    <source>
        <dbReference type="EMBL" id="SHJ68436.1"/>
    </source>
</evidence>
<dbReference type="InterPro" id="IPR052048">
    <property type="entry name" value="ST_Response_Regulator"/>
</dbReference>
<keyword evidence="3" id="KW-0597">Phosphoprotein</keyword>
<dbReference type="Pfam" id="PF08664">
    <property type="entry name" value="YcbB"/>
    <property type="match status" value="1"/>
</dbReference>
<feature type="modified residue" description="4-aspartylphosphate" evidence="3">
    <location>
        <position position="53"/>
    </location>
</feature>
<evidence type="ECO:0000256" key="2">
    <source>
        <dbReference type="ARBA" id="ARBA00024867"/>
    </source>
</evidence>
<evidence type="ECO:0000313" key="6">
    <source>
        <dbReference type="Proteomes" id="UP000242497"/>
    </source>
</evidence>
<dbReference type="InterPro" id="IPR013972">
    <property type="entry name" value="YcbB"/>
</dbReference>
<comment type="function">
    <text evidence="2">May play the central regulatory role in sporulation. It may be an element of the effector pathway responsible for the activation of sporulation genes in response to nutritional stress. Spo0A may act in concert with spo0H (a sigma factor) to control the expression of some genes that are critical to the sporulation process.</text>
</comment>
<keyword evidence="6" id="KW-1185">Reference proteome</keyword>
<feature type="domain" description="Response regulatory" evidence="4">
    <location>
        <begin position="2"/>
        <end position="118"/>
    </location>
</feature>
<dbReference type="InterPro" id="IPR001789">
    <property type="entry name" value="Sig_transdc_resp-reg_receiver"/>
</dbReference>
<dbReference type="SUPFAM" id="SSF52172">
    <property type="entry name" value="CheY-like"/>
    <property type="match status" value="1"/>
</dbReference>
<dbReference type="Gene3D" id="3.40.50.2300">
    <property type="match status" value="1"/>
</dbReference>
<dbReference type="STRING" id="1123349.SAMN02744037_00600"/>
<sequence>MNFYIVDDDISIVKILENIIEDKNLGEVIGYSLGGEKCIYDIILKKPSIVIIDLLMPEKDGIEIVKEIKKIRQDIKFIMISQVSSKDMIAKAYTQGVEFFISKPINIIEVVGVINNIKEKIEMEKTLNNIKSMFSDLNLNKYDARNNSNISNIRFILSKLGIAGEMGSKDIIKVCEYLINKGEKHLNYKISEICKTLSDNPKAMEQRIRRAINKALSNIASLGIEDYMNDYFSTYSNSLFNFEDVKAEMDCIRGKNTSGGKISVKKFIEGLLIQNEM</sequence>
<dbReference type="InterPro" id="IPR011006">
    <property type="entry name" value="CheY-like_superfamily"/>
</dbReference>
<dbReference type="PANTHER" id="PTHR43228">
    <property type="entry name" value="TWO-COMPONENT RESPONSE REGULATOR"/>
    <property type="match status" value="1"/>
</dbReference>
<dbReference type="OrthoDB" id="9779069at2"/>
<dbReference type="Pfam" id="PF00072">
    <property type="entry name" value="Response_reg"/>
    <property type="match status" value="1"/>
</dbReference>
<proteinExistence type="predicted"/>
<protein>
    <recommendedName>
        <fullName evidence="1">Stage 0 sporulation protein A homolog</fullName>
    </recommendedName>
</protein>
<name>A0A1M6LB72_9FIRM</name>
<evidence type="ECO:0000259" key="4">
    <source>
        <dbReference type="PROSITE" id="PS50110"/>
    </source>
</evidence>
<organism evidence="5 6">
    <name type="scientific">Tepidibacter formicigenes DSM 15518</name>
    <dbReference type="NCBI Taxonomy" id="1123349"/>
    <lineage>
        <taxon>Bacteria</taxon>
        <taxon>Bacillati</taxon>
        <taxon>Bacillota</taxon>
        <taxon>Clostridia</taxon>
        <taxon>Peptostreptococcales</taxon>
        <taxon>Peptostreptococcaceae</taxon>
        <taxon>Tepidibacter</taxon>
    </lineage>
</organism>
<evidence type="ECO:0000256" key="3">
    <source>
        <dbReference type="PROSITE-ProRule" id="PRU00169"/>
    </source>
</evidence>